<feature type="transmembrane region" description="Helical" evidence="2">
    <location>
        <begin position="31"/>
        <end position="54"/>
    </location>
</feature>
<keyword evidence="2" id="KW-1133">Transmembrane helix</keyword>
<keyword evidence="2" id="KW-0472">Membrane</keyword>
<evidence type="ECO:0000313" key="3">
    <source>
        <dbReference type="EMBL" id="VBA36812.1"/>
    </source>
</evidence>
<dbReference type="InterPro" id="IPR058965">
    <property type="entry name" value="SOI/HabA-like"/>
</dbReference>
<dbReference type="EC" id="5.4.4.1" evidence="3"/>
<evidence type="ECO:0000256" key="2">
    <source>
        <dbReference type="SAM" id="Phobius"/>
    </source>
</evidence>
<protein>
    <submittedName>
        <fullName evidence="3">Hydroxylaminobenzene mutase HabA</fullName>
        <ecNumber evidence="3">5.4.4.1</ecNumber>
    </submittedName>
</protein>
<gene>
    <name evidence="3" type="primary">habA</name>
    <name evidence="3" type="ORF">LAUMK13_01348</name>
</gene>
<dbReference type="Pfam" id="PF26512">
    <property type="entry name" value="SOI"/>
    <property type="match status" value="1"/>
</dbReference>
<dbReference type="AlphaFoldDB" id="A0A498PX26"/>
<reference evidence="3 4" key="1">
    <citation type="submission" date="2018-09" db="EMBL/GenBank/DDBJ databases">
        <authorList>
            <person name="Tagini F."/>
        </authorList>
    </citation>
    <scope>NUCLEOTIDE SEQUENCE [LARGE SCALE GENOMIC DNA]</scope>
    <source>
        <strain evidence="3 4">MK13</strain>
    </source>
</reference>
<proteinExistence type="predicted"/>
<evidence type="ECO:0000256" key="1">
    <source>
        <dbReference type="SAM" id="MobiDB-lite"/>
    </source>
</evidence>
<sequence length="99" mass="10676">MALSSHLEGVLNGMFLALLGLQWPHLNLSHAWQVVTVVLLVYAGYANWLARLLAAAWGAGRKLAPIAAGSHQASATKEGKGRQRKASSPSCSCRRRWPS</sequence>
<keyword evidence="4" id="KW-1185">Reference proteome</keyword>
<name>A0A498PX26_9MYCO</name>
<keyword evidence="2" id="KW-0812">Transmembrane</keyword>
<organism evidence="3 4">
    <name type="scientific">Mycobacterium innocens</name>
    <dbReference type="NCBI Taxonomy" id="2341083"/>
    <lineage>
        <taxon>Bacteria</taxon>
        <taxon>Bacillati</taxon>
        <taxon>Actinomycetota</taxon>
        <taxon>Actinomycetes</taxon>
        <taxon>Mycobacteriales</taxon>
        <taxon>Mycobacteriaceae</taxon>
        <taxon>Mycobacterium</taxon>
    </lineage>
</organism>
<dbReference type="EMBL" id="UPHQ01000054">
    <property type="protein sequence ID" value="VBA36812.1"/>
    <property type="molecule type" value="Genomic_DNA"/>
</dbReference>
<accession>A0A498PX26</accession>
<feature type="transmembrane region" description="Helical" evidence="2">
    <location>
        <begin position="7"/>
        <end position="25"/>
    </location>
</feature>
<feature type="region of interest" description="Disordered" evidence="1">
    <location>
        <begin position="71"/>
        <end position="99"/>
    </location>
</feature>
<keyword evidence="3" id="KW-0413">Isomerase</keyword>
<dbReference type="Proteomes" id="UP000267289">
    <property type="component" value="Unassembled WGS sequence"/>
</dbReference>
<dbReference type="GO" id="GO:0016853">
    <property type="term" value="F:isomerase activity"/>
    <property type="evidence" value="ECO:0007669"/>
    <property type="project" value="UniProtKB-KW"/>
</dbReference>
<evidence type="ECO:0000313" key="4">
    <source>
        <dbReference type="Proteomes" id="UP000267289"/>
    </source>
</evidence>